<dbReference type="Gene3D" id="3.20.20.70">
    <property type="entry name" value="Aldolase class I"/>
    <property type="match status" value="1"/>
</dbReference>
<feature type="binding site" evidence="7">
    <location>
        <position position="206"/>
    </location>
    <ligand>
        <name>substrate</name>
    </ligand>
</feature>
<comment type="pathway">
    <text evidence="1">Carbohydrate metabolism; erythritol degradation.</text>
</comment>
<protein>
    <recommendedName>
        <fullName evidence="7 8">Triosephosphate isomerase</fullName>
        <shortName evidence="7">TIM</shortName>
        <shortName evidence="7">TPI</shortName>
        <ecNumber evidence="7 8">5.3.1.1</ecNumber>
    </recommendedName>
    <alternativeName>
        <fullName evidence="7">Triose-phosphate isomerase</fullName>
    </alternativeName>
</protein>
<dbReference type="GO" id="GO:0004807">
    <property type="term" value="F:triose-phosphate isomerase activity"/>
    <property type="evidence" value="ECO:0007669"/>
    <property type="project" value="UniProtKB-EC"/>
</dbReference>
<keyword evidence="3 7" id="KW-0312">Gluconeogenesis</keyword>
<dbReference type="EMBL" id="JBGMEL010000001">
    <property type="protein sequence ID" value="MFA0789034.1"/>
    <property type="molecule type" value="Genomic_DNA"/>
</dbReference>
<gene>
    <name evidence="7 9" type="primary">tpiA</name>
    <name evidence="9" type="ORF">ACCI51_00655</name>
</gene>
<feature type="binding site" evidence="7">
    <location>
        <position position="171"/>
    </location>
    <ligand>
        <name>substrate</name>
    </ligand>
</feature>
<dbReference type="PANTHER" id="PTHR21139:SF42">
    <property type="entry name" value="TRIOSEPHOSPHATE ISOMERASE"/>
    <property type="match status" value="1"/>
</dbReference>
<evidence type="ECO:0000256" key="7">
    <source>
        <dbReference type="HAMAP-Rule" id="MF_00147"/>
    </source>
</evidence>
<evidence type="ECO:0000256" key="3">
    <source>
        <dbReference type="ARBA" id="ARBA00022432"/>
    </source>
</evidence>
<keyword evidence="5 7" id="KW-0324">Glycolysis</keyword>
<evidence type="ECO:0000256" key="5">
    <source>
        <dbReference type="ARBA" id="ARBA00023152"/>
    </source>
</evidence>
<comment type="subunit">
    <text evidence="7 8">Homodimer.</text>
</comment>
<comment type="similarity">
    <text evidence="2 7 8">Belongs to the triosephosphate isomerase family.</text>
</comment>
<comment type="pathway">
    <text evidence="7 8">Carbohydrate biosynthesis; gluconeogenesis.</text>
</comment>
<reference evidence="9 10" key="1">
    <citation type="submission" date="2024-08" db="EMBL/GenBank/DDBJ databases">
        <authorList>
            <person name="Ishaq N."/>
        </authorList>
    </citation>
    <scope>NUCLEOTIDE SEQUENCE [LARGE SCALE GENOMIC DNA]</scope>
    <source>
        <strain evidence="9 10">JCM 30400</strain>
    </source>
</reference>
<name>A0ABV4NJ04_9GAMM</name>
<dbReference type="InterPro" id="IPR022896">
    <property type="entry name" value="TrioseP_Isoase_bac/euk"/>
</dbReference>
<dbReference type="Pfam" id="PF00121">
    <property type="entry name" value="TIM"/>
    <property type="match status" value="1"/>
</dbReference>
<evidence type="ECO:0000256" key="6">
    <source>
        <dbReference type="ARBA" id="ARBA00023235"/>
    </source>
</evidence>
<dbReference type="Proteomes" id="UP001569414">
    <property type="component" value="Unassembled WGS sequence"/>
</dbReference>
<dbReference type="PROSITE" id="PS51440">
    <property type="entry name" value="TIM_2"/>
    <property type="match status" value="1"/>
</dbReference>
<dbReference type="RefSeq" id="WP_371842229.1">
    <property type="nucleotide sequence ID" value="NZ_JBGMEL010000001.1"/>
</dbReference>
<evidence type="ECO:0000256" key="2">
    <source>
        <dbReference type="ARBA" id="ARBA00007422"/>
    </source>
</evidence>
<dbReference type="PANTHER" id="PTHR21139">
    <property type="entry name" value="TRIOSEPHOSPHATE ISOMERASE"/>
    <property type="match status" value="1"/>
</dbReference>
<feature type="active site" description="Proton acceptor" evidence="7">
    <location>
        <position position="165"/>
    </location>
</feature>
<keyword evidence="4 7" id="KW-0963">Cytoplasm</keyword>
<comment type="caution">
    <text evidence="9">The sequence shown here is derived from an EMBL/GenBank/DDBJ whole genome shotgun (WGS) entry which is preliminary data.</text>
</comment>
<dbReference type="EC" id="5.3.1.1" evidence="7 8"/>
<dbReference type="InterPro" id="IPR020861">
    <property type="entry name" value="Triosephosphate_isomerase_AS"/>
</dbReference>
<feature type="binding site" evidence="7">
    <location>
        <begin position="9"/>
        <end position="11"/>
    </location>
    <ligand>
        <name>substrate</name>
    </ligand>
</feature>
<dbReference type="InterPro" id="IPR035990">
    <property type="entry name" value="TIM_sf"/>
</dbReference>
<feature type="active site" description="Electrophile" evidence="7">
    <location>
        <position position="93"/>
    </location>
</feature>
<comment type="function">
    <text evidence="7">Involved in the gluconeogenesis. Catalyzes stereospecifically the conversion of dihydroxyacetone phosphate (DHAP) to D-glyceraldehyde-3-phosphate (G3P).</text>
</comment>
<dbReference type="PROSITE" id="PS00171">
    <property type="entry name" value="TIM_1"/>
    <property type="match status" value="1"/>
</dbReference>
<proteinExistence type="inferred from homology"/>
<organism evidence="9 10">
    <name type="scientific">Microbulbifer echini</name>
    <dbReference type="NCBI Taxonomy" id="1529067"/>
    <lineage>
        <taxon>Bacteria</taxon>
        <taxon>Pseudomonadati</taxon>
        <taxon>Pseudomonadota</taxon>
        <taxon>Gammaproteobacteria</taxon>
        <taxon>Cellvibrionales</taxon>
        <taxon>Microbulbiferaceae</taxon>
        <taxon>Microbulbifer</taxon>
    </lineage>
</organism>
<keyword evidence="6 7" id="KW-0413">Isomerase</keyword>
<dbReference type="InterPro" id="IPR013785">
    <property type="entry name" value="Aldolase_TIM"/>
</dbReference>
<evidence type="ECO:0000256" key="4">
    <source>
        <dbReference type="ARBA" id="ARBA00022490"/>
    </source>
</evidence>
<keyword evidence="10" id="KW-1185">Reference proteome</keyword>
<dbReference type="InterPro" id="IPR000652">
    <property type="entry name" value="Triosephosphate_isomerase"/>
</dbReference>
<comment type="subcellular location">
    <subcellularLocation>
        <location evidence="7 8">Cytoplasm</location>
    </subcellularLocation>
</comment>
<sequence>MRTPLVAANWKMNGSKTFAERFFSDLNLEALASEVVVCPPFPYLSLVAQGVEDKSALSLGAQNLSQESSGAFTGEVSADMLLDWNVRYVIVGHSERRSLYAETSELVAKKYVAAQEAGLIPILCVGESLEEREQERTLDVIAAQLKAVSDIIEGDAWKHSVVAYEPVWAIGTGKTATPEEAQSVHRFIRAELGEAGAEVQILYGGSVKSANASALFAQADIDGALVGGASLDAKEFAAICRAAG</sequence>
<comment type="pathway">
    <text evidence="7 8">Carbohydrate degradation; glycolysis; D-glyceraldehyde 3-phosphate from glycerone phosphate: step 1/1.</text>
</comment>
<evidence type="ECO:0000313" key="10">
    <source>
        <dbReference type="Proteomes" id="UP001569414"/>
    </source>
</evidence>
<evidence type="ECO:0000313" key="9">
    <source>
        <dbReference type="EMBL" id="MFA0789034.1"/>
    </source>
</evidence>
<dbReference type="HAMAP" id="MF_00147_B">
    <property type="entry name" value="TIM_B"/>
    <property type="match status" value="1"/>
</dbReference>
<evidence type="ECO:0000256" key="1">
    <source>
        <dbReference type="ARBA" id="ARBA00004939"/>
    </source>
</evidence>
<accession>A0ABV4NJ04</accession>
<evidence type="ECO:0000256" key="8">
    <source>
        <dbReference type="RuleBase" id="RU363013"/>
    </source>
</evidence>
<dbReference type="NCBIfam" id="TIGR00419">
    <property type="entry name" value="tim"/>
    <property type="match status" value="1"/>
</dbReference>
<feature type="binding site" evidence="7">
    <location>
        <begin position="227"/>
        <end position="228"/>
    </location>
    <ligand>
        <name>substrate</name>
    </ligand>
</feature>
<dbReference type="SUPFAM" id="SSF51351">
    <property type="entry name" value="Triosephosphate isomerase (TIM)"/>
    <property type="match status" value="1"/>
</dbReference>
<dbReference type="CDD" id="cd00311">
    <property type="entry name" value="TIM"/>
    <property type="match status" value="1"/>
</dbReference>
<comment type="catalytic activity">
    <reaction evidence="7 8">
        <text>D-glyceraldehyde 3-phosphate = dihydroxyacetone phosphate</text>
        <dbReference type="Rhea" id="RHEA:18585"/>
        <dbReference type="ChEBI" id="CHEBI:57642"/>
        <dbReference type="ChEBI" id="CHEBI:59776"/>
        <dbReference type="EC" id="5.3.1.1"/>
    </reaction>
</comment>